<dbReference type="RefSeq" id="XP_008878174.1">
    <property type="nucleotide sequence ID" value="XM_008879952.1"/>
</dbReference>
<protein>
    <submittedName>
        <fullName evidence="1">Uncharacterized protein</fullName>
    </submittedName>
</protein>
<evidence type="ECO:0000313" key="1">
    <source>
        <dbReference type="EMBL" id="ETV93152.1"/>
    </source>
</evidence>
<name>A0A024TIG8_9STRA</name>
<dbReference type="GeneID" id="20089811"/>
<reference evidence="1" key="1">
    <citation type="submission" date="2013-12" db="EMBL/GenBank/DDBJ databases">
        <title>The Genome Sequence of Aphanomyces invadans NJM9701.</title>
        <authorList>
            <consortium name="The Broad Institute Genomics Platform"/>
            <person name="Russ C."/>
            <person name="Tyler B."/>
            <person name="van West P."/>
            <person name="Dieguez-Uribeondo J."/>
            <person name="Young S.K."/>
            <person name="Zeng Q."/>
            <person name="Gargeya S."/>
            <person name="Fitzgerald M."/>
            <person name="Abouelleil A."/>
            <person name="Alvarado L."/>
            <person name="Chapman S.B."/>
            <person name="Gainer-Dewar J."/>
            <person name="Goldberg J."/>
            <person name="Griggs A."/>
            <person name="Gujja S."/>
            <person name="Hansen M."/>
            <person name="Howarth C."/>
            <person name="Imamovic A."/>
            <person name="Ireland A."/>
            <person name="Larimer J."/>
            <person name="McCowan C."/>
            <person name="Murphy C."/>
            <person name="Pearson M."/>
            <person name="Poon T.W."/>
            <person name="Priest M."/>
            <person name="Roberts A."/>
            <person name="Saif S."/>
            <person name="Shea T."/>
            <person name="Sykes S."/>
            <person name="Wortman J."/>
            <person name="Nusbaum C."/>
            <person name="Birren B."/>
        </authorList>
    </citation>
    <scope>NUCLEOTIDE SEQUENCE [LARGE SCALE GENOMIC DNA]</scope>
    <source>
        <strain evidence="1">NJM9701</strain>
    </source>
</reference>
<dbReference type="EMBL" id="KI913994">
    <property type="protein sequence ID" value="ETV93152.1"/>
    <property type="molecule type" value="Genomic_DNA"/>
</dbReference>
<dbReference type="AlphaFoldDB" id="A0A024TIG8"/>
<proteinExistence type="predicted"/>
<gene>
    <name evidence="1" type="ORF">H310_12761</name>
</gene>
<dbReference type="VEuPathDB" id="FungiDB:H310_12761"/>
<accession>A0A024TIG8</accession>
<organism evidence="1">
    <name type="scientific">Aphanomyces invadans</name>
    <dbReference type="NCBI Taxonomy" id="157072"/>
    <lineage>
        <taxon>Eukaryota</taxon>
        <taxon>Sar</taxon>
        <taxon>Stramenopiles</taxon>
        <taxon>Oomycota</taxon>
        <taxon>Saprolegniomycetes</taxon>
        <taxon>Saprolegniales</taxon>
        <taxon>Verrucalvaceae</taxon>
        <taxon>Aphanomyces</taxon>
    </lineage>
</organism>
<sequence>MTIGDLDVSALVRRFDNMGAHVRRVHQRQLAADATRLRRQRLEDDIRALPSEQRALLRAIMRRDPIVARMTGQAPQSVPCGQRRRLPAIDICKMKTYLDMVERVRNTPPLRLKTKPRSVTLREERARSQRRRWLWEVESCRGRKPVVVGPLPL</sequence>
<dbReference type="OrthoDB" id="10474912at2759"/>